<dbReference type="PANTHER" id="PTHR11037:SF21">
    <property type="entry name" value="GEMINI, ISOFORM C"/>
    <property type="match status" value="1"/>
</dbReference>
<keyword evidence="5" id="KW-0804">Transcription</keyword>
<dbReference type="Pfam" id="PF25416">
    <property type="entry name" value="GRHL1_C"/>
    <property type="match status" value="1"/>
</dbReference>
<evidence type="ECO:0000256" key="4">
    <source>
        <dbReference type="ARBA" id="ARBA00023125"/>
    </source>
</evidence>
<proteinExistence type="inferred from homology"/>
<dbReference type="InterPro" id="IPR013761">
    <property type="entry name" value="SAM/pointed_sf"/>
</dbReference>
<feature type="region of interest" description="Disordered" evidence="8">
    <location>
        <begin position="61"/>
        <end position="80"/>
    </location>
</feature>
<sequence length="692" mass="77300">MEFQLCQNNPHIFSIDRINSRELWNIINEPSMNSDDCLGWTNDHKIDNFINTVLPKTTSKRKLSSSGTIPFKTKSTSNENLKEPSMVTENFAKSTNAKRNMAENGTSRMPPWQVDDISDLNADLEGSLAGLGADLSSNSYNMSEAILSLPGLPVFKQEAPSPTSNEAKTLSHPSCIPVTSSHTTTNSAVNDGNSNQNMFNNTLQHLLGGSTYSSLQTNIDGNNIASSPSSLSQDGYHVTSSSNTFGEDCRFQYVLAAATSIATKVNEDTLTYLNQGQSYEIKLKKLGDLSAYRGKLLKTVIRICFHERRLQYMEREQMSLWQQSRPGDRILEVDVPLSYGLCDVLQPSNALNLIAFTWDPTKEVGVYIKVNCISTEFTPKKHGGEKGVPFRIQVETYQASEPCDSSKRLHAGVCQIKVFKLKGADRKHKQDREKILKRPVSEQEKYQPSYECTVLNDIPLDAVVTCSSTESSAANRPYSPESETTNIHNRQANQMQIQNDEAALVKYNQQKLSPAHSNENSYSVNNNNNNVYISEHLLPGSNPQLTAHWLNTNRFDKYVPIFANFGGADMLRMSRDDLIQICGQADGIRLYNVLHAKTITPKLTIYIGRENTPVFNAIFLSSYTSVELMQKLAALTGVPGDKVSDIYMNGPQAIHVQLSNDVIRHIKEETMFSLEILQDNGNYIFVLKPYIK</sequence>
<feature type="domain" description="Grh/CP2 DB" evidence="9">
    <location>
        <begin position="247"/>
        <end position="481"/>
    </location>
</feature>
<evidence type="ECO:0000256" key="7">
    <source>
        <dbReference type="PROSITE-ProRule" id="PRU01313"/>
    </source>
</evidence>
<comment type="similarity">
    <text evidence="2">Belongs to the grh/CP2 family. CP2 subfamily.</text>
</comment>
<dbReference type="PANTHER" id="PTHR11037">
    <property type="entry name" value="TRANSCRIPTION FACTOR CP2"/>
    <property type="match status" value="1"/>
</dbReference>
<dbReference type="InterPro" id="IPR057520">
    <property type="entry name" value="GRHL1/CP2_C"/>
</dbReference>
<keyword evidence="3" id="KW-0805">Transcription regulation</keyword>
<dbReference type="EMBL" id="GEZM01062469">
    <property type="protein sequence ID" value="JAV69708.1"/>
    <property type="molecule type" value="Transcribed_RNA"/>
</dbReference>
<keyword evidence="4 7" id="KW-0238">DNA-binding</keyword>
<dbReference type="InterPro" id="IPR040167">
    <property type="entry name" value="TF_CP2-like"/>
</dbReference>
<dbReference type="GO" id="GO:0001228">
    <property type="term" value="F:DNA-binding transcription activator activity, RNA polymerase II-specific"/>
    <property type="evidence" value="ECO:0007669"/>
    <property type="project" value="TreeGrafter"/>
</dbReference>
<dbReference type="Pfam" id="PF18016">
    <property type="entry name" value="SAM_3"/>
    <property type="match status" value="1"/>
</dbReference>
<evidence type="ECO:0000256" key="6">
    <source>
        <dbReference type="ARBA" id="ARBA00023242"/>
    </source>
</evidence>
<evidence type="ECO:0000313" key="10">
    <source>
        <dbReference type="EMBL" id="JAV69708.1"/>
    </source>
</evidence>
<feature type="region of interest" description="Disordered" evidence="8">
    <location>
        <begin position="158"/>
        <end position="185"/>
    </location>
</feature>
<dbReference type="GO" id="GO:0000978">
    <property type="term" value="F:RNA polymerase II cis-regulatory region sequence-specific DNA binding"/>
    <property type="evidence" value="ECO:0007669"/>
    <property type="project" value="TreeGrafter"/>
</dbReference>
<evidence type="ECO:0000256" key="3">
    <source>
        <dbReference type="ARBA" id="ARBA00023015"/>
    </source>
</evidence>
<accession>A0A1Y1LA11</accession>
<evidence type="ECO:0000256" key="5">
    <source>
        <dbReference type="ARBA" id="ARBA00023163"/>
    </source>
</evidence>
<evidence type="ECO:0000256" key="1">
    <source>
        <dbReference type="ARBA" id="ARBA00004123"/>
    </source>
</evidence>
<dbReference type="PROSITE" id="PS51968">
    <property type="entry name" value="GRH_CP2_DB"/>
    <property type="match status" value="1"/>
</dbReference>
<dbReference type="InterPro" id="IPR041418">
    <property type="entry name" value="SAM_3"/>
</dbReference>
<dbReference type="GO" id="GO:0005634">
    <property type="term" value="C:nucleus"/>
    <property type="evidence" value="ECO:0007669"/>
    <property type="project" value="UniProtKB-SubCell"/>
</dbReference>
<feature type="compositionally biased region" description="Polar residues" evidence="8">
    <location>
        <begin position="64"/>
        <end position="79"/>
    </location>
</feature>
<feature type="compositionally biased region" description="Polar residues" evidence="8">
    <location>
        <begin position="160"/>
        <end position="185"/>
    </location>
</feature>
<dbReference type="InterPro" id="IPR007604">
    <property type="entry name" value="CP2"/>
</dbReference>
<reference evidence="10" key="1">
    <citation type="journal article" date="2016" name="Sci. Rep.">
        <title>Molecular characterization of firefly nuptial gifts: a multi-omics approach sheds light on postcopulatory sexual selection.</title>
        <authorList>
            <person name="Al-Wathiqui N."/>
            <person name="Fallon T.R."/>
            <person name="South A."/>
            <person name="Weng J.K."/>
            <person name="Lewis S.M."/>
        </authorList>
    </citation>
    <scope>NUCLEOTIDE SEQUENCE</scope>
</reference>
<evidence type="ECO:0000256" key="8">
    <source>
        <dbReference type="SAM" id="MobiDB-lite"/>
    </source>
</evidence>
<dbReference type="AlphaFoldDB" id="A0A1Y1LA11"/>
<evidence type="ECO:0000259" key="9">
    <source>
        <dbReference type="PROSITE" id="PS51968"/>
    </source>
</evidence>
<dbReference type="SUPFAM" id="SSF47769">
    <property type="entry name" value="SAM/Pointed domain"/>
    <property type="match status" value="1"/>
</dbReference>
<dbReference type="Gene3D" id="1.10.150.50">
    <property type="entry name" value="Transcription Factor, Ets-1"/>
    <property type="match status" value="1"/>
</dbReference>
<keyword evidence="6 7" id="KW-0539">Nucleus</keyword>
<organism evidence="10">
    <name type="scientific">Photinus pyralis</name>
    <name type="common">Common eastern firefly</name>
    <name type="synonym">Lampyris pyralis</name>
    <dbReference type="NCBI Taxonomy" id="7054"/>
    <lineage>
        <taxon>Eukaryota</taxon>
        <taxon>Metazoa</taxon>
        <taxon>Ecdysozoa</taxon>
        <taxon>Arthropoda</taxon>
        <taxon>Hexapoda</taxon>
        <taxon>Insecta</taxon>
        <taxon>Pterygota</taxon>
        <taxon>Neoptera</taxon>
        <taxon>Endopterygota</taxon>
        <taxon>Coleoptera</taxon>
        <taxon>Polyphaga</taxon>
        <taxon>Elateriformia</taxon>
        <taxon>Elateroidea</taxon>
        <taxon>Lampyridae</taxon>
        <taxon>Lampyrinae</taxon>
        <taxon>Photinus</taxon>
    </lineage>
</organism>
<name>A0A1Y1LA11_PHOPY</name>
<comment type="subcellular location">
    <subcellularLocation>
        <location evidence="1 7">Nucleus</location>
    </subcellularLocation>
</comment>
<dbReference type="Pfam" id="PF04516">
    <property type="entry name" value="CP2"/>
    <property type="match status" value="1"/>
</dbReference>
<protein>
    <recommendedName>
        <fullName evidence="9">Grh/CP2 DB domain-containing protein</fullName>
    </recommendedName>
</protein>
<evidence type="ECO:0000256" key="2">
    <source>
        <dbReference type="ARBA" id="ARBA00010852"/>
    </source>
</evidence>